<accession>A0ABQ6N4B3</accession>
<reference evidence="1 2" key="1">
    <citation type="journal article" date="2023" name="Commun. Biol.">
        <title>Genome analysis of Parmales, the sister group of diatoms, reveals the evolutionary specialization of diatoms from phago-mixotrophs to photoautotrophs.</title>
        <authorList>
            <person name="Ban H."/>
            <person name="Sato S."/>
            <person name="Yoshikawa S."/>
            <person name="Yamada K."/>
            <person name="Nakamura Y."/>
            <person name="Ichinomiya M."/>
            <person name="Sato N."/>
            <person name="Blanc-Mathieu R."/>
            <person name="Endo H."/>
            <person name="Kuwata A."/>
            <person name="Ogata H."/>
        </authorList>
    </citation>
    <scope>NUCLEOTIDE SEQUENCE [LARGE SCALE GENOMIC DNA]</scope>
</reference>
<gene>
    <name evidence="1" type="ORF">TeGR_g9293</name>
</gene>
<proteinExistence type="predicted"/>
<evidence type="ECO:0000313" key="2">
    <source>
        <dbReference type="Proteomes" id="UP001165060"/>
    </source>
</evidence>
<comment type="caution">
    <text evidence="1">The sequence shown here is derived from an EMBL/GenBank/DDBJ whole genome shotgun (WGS) entry which is preliminary data.</text>
</comment>
<protein>
    <submittedName>
        <fullName evidence="1">Uncharacterized protein</fullName>
    </submittedName>
</protein>
<dbReference type="Proteomes" id="UP001165060">
    <property type="component" value="Unassembled WGS sequence"/>
</dbReference>
<keyword evidence="2" id="KW-1185">Reference proteome</keyword>
<sequence>MSLSSLNLFARRTAQSSKALLARPISNLAKPTPLVSSARITSQMVMSAPYSASPLALDLHKVSKLRKRAG</sequence>
<evidence type="ECO:0000313" key="1">
    <source>
        <dbReference type="EMBL" id="GMI40415.1"/>
    </source>
</evidence>
<dbReference type="EMBL" id="BRYB01002153">
    <property type="protein sequence ID" value="GMI40415.1"/>
    <property type="molecule type" value="Genomic_DNA"/>
</dbReference>
<organism evidence="1 2">
    <name type="scientific">Tetraparma gracilis</name>
    <dbReference type="NCBI Taxonomy" id="2962635"/>
    <lineage>
        <taxon>Eukaryota</taxon>
        <taxon>Sar</taxon>
        <taxon>Stramenopiles</taxon>
        <taxon>Ochrophyta</taxon>
        <taxon>Bolidophyceae</taxon>
        <taxon>Parmales</taxon>
        <taxon>Triparmaceae</taxon>
        <taxon>Tetraparma</taxon>
    </lineage>
</organism>
<name>A0ABQ6N4B3_9STRA</name>